<dbReference type="PROSITE" id="PS50278">
    <property type="entry name" value="PDGF_2"/>
    <property type="match status" value="1"/>
</dbReference>
<dbReference type="GO" id="GO:0016020">
    <property type="term" value="C:membrane"/>
    <property type="evidence" value="ECO:0007669"/>
    <property type="project" value="InterPro"/>
</dbReference>
<dbReference type="AlphaFoldDB" id="A0A834HSS9"/>
<feature type="domain" description="Platelet-derived growth factor (PDGF) family profile" evidence="2">
    <location>
        <begin position="56"/>
        <end position="117"/>
    </location>
</feature>
<dbReference type="Proteomes" id="UP000625711">
    <property type="component" value="Unassembled WGS sequence"/>
</dbReference>
<dbReference type="Pfam" id="PF00341">
    <property type="entry name" value="PDGF"/>
    <property type="match status" value="1"/>
</dbReference>
<proteinExistence type="predicted"/>
<dbReference type="PANTHER" id="PTHR21719:SF1">
    <property type="entry name" value="FI06402P-RELATED"/>
    <property type="match status" value="1"/>
</dbReference>
<feature type="chain" id="PRO_5032494764" description="Platelet-derived growth factor (PDGF) family profile domain-containing protein" evidence="1">
    <location>
        <begin position="25"/>
        <end position="124"/>
    </location>
</feature>
<comment type="caution">
    <text evidence="3">The sequence shown here is derived from an EMBL/GenBank/DDBJ whole genome shotgun (WGS) entry which is preliminary data.</text>
</comment>
<evidence type="ECO:0000256" key="1">
    <source>
        <dbReference type="SAM" id="SignalP"/>
    </source>
</evidence>
<dbReference type="GO" id="GO:0035099">
    <property type="term" value="P:hemocyte migration"/>
    <property type="evidence" value="ECO:0007669"/>
    <property type="project" value="TreeGrafter"/>
</dbReference>
<evidence type="ECO:0000259" key="2">
    <source>
        <dbReference type="PROSITE" id="PS50278"/>
    </source>
</evidence>
<gene>
    <name evidence="3" type="ORF">GWI33_019866</name>
</gene>
<evidence type="ECO:0000313" key="4">
    <source>
        <dbReference type="Proteomes" id="UP000625711"/>
    </source>
</evidence>
<name>A0A834HSS9_RHYFE</name>
<sequence>MYTESKVFCVIFSFIFLIAPLGSTVTYDDLMATFNGFPCQVPQPRAFTVREISKQDYLFHPAYIILHQCGRAGCCNDGKKSCQPEESETVYFKVNYVQNDIIQTTLMQANNHTRCGCHDPVFIK</sequence>
<dbReference type="Gene3D" id="2.10.90.10">
    <property type="entry name" value="Cystine-knot cytokines"/>
    <property type="match status" value="1"/>
</dbReference>
<feature type="signal peptide" evidence="1">
    <location>
        <begin position="1"/>
        <end position="24"/>
    </location>
</feature>
<protein>
    <recommendedName>
        <fullName evidence="2">Platelet-derived growth factor (PDGF) family profile domain-containing protein</fullName>
    </recommendedName>
</protein>
<keyword evidence="4" id="KW-1185">Reference proteome</keyword>
<dbReference type="OrthoDB" id="6677701at2759"/>
<dbReference type="PANTHER" id="PTHR21719">
    <property type="entry name" value="FI06402P-RELATED"/>
    <property type="match status" value="1"/>
</dbReference>
<dbReference type="InterPro" id="IPR000072">
    <property type="entry name" value="PDGF/VEGF_dom"/>
</dbReference>
<organism evidence="3 4">
    <name type="scientific">Rhynchophorus ferrugineus</name>
    <name type="common">Red palm weevil</name>
    <name type="synonym">Curculio ferrugineus</name>
    <dbReference type="NCBI Taxonomy" id="354439"/>
    <lineage>
        <taxon>Eukaryota</taxon>
        <taxon>Metazoa</taxon>
        <taxon>Ecdysozoa</taxon>
        <taxon>Arthropoda</taxon>
        <taxon>Hexapoda</taxon>
        <taxon>Insecta</taxon>
        <taxon>Pterygota</taxon>
        <taxon>Neoptera</taxon>
        <taxon>Endopterygota</taxon>
        <taxon>Coleoptera</taxon>
        <taxon>Polyphaga</taxon>
        <taxon>Cucujiformia</taxon>
        <taxon>Curculionidae</taxon>
        <taxon>Dryophthorinae</taxon>
        <taxon>Rhynchophorus</taxon>
    </lineage>
</organism>
<dbReference type="InterPro" id="IPR029034">
    <property type="entry name" value="Cystine-knot_cytokine"/>
</dbReference>
<dbReference type="SUPFAM" id="SSF57501">
    <property type="entry name" value="Cystine-knot cytokines"/>
    <property type="match status" value="1"/>
</dbReference>
<keyword evidence="1" id="KW-0732">Signal</keyword>
<evidence type="ECO:0000313" key="3">
    <source>
        <dbReference type="EMBL" id="KAF7266838.1"/>
    </source>
</evidence>
<dbReference type="EMBL" id="JAACXV010014493">
    <property type="protein sequence ID" value="KAF7266838.1"/>
    <property type="molecule type" value="Genomic_DNA"/>
</dbReference>
<dbReference type="GO" id="GO:0008083">
    <property type="term" value="F:growth factor activity"/>
    <property type="evidence" value="ECO:0007669"/>
    <property type="project" value="InterPro"/>
</dbReference>
<accession>A0A834HSS9</accession>
<reference evidence="3" key="1">
    <citation type="submission" date="2020-08" db="EMBL/GenBank/DDBJ databases">
        <title>Genome sequencing and assembly of the red palm weevil Rhynchophorus ferrugineus.</title>
        <authorList>
            <person name="Dias G.B."/>
            <person name="Bergman C.M."/>
            <person name="Manee M."/>
        </authorList>
    </citation>
    <scope>NUCLEOTIDE SEQUENCE</scope>
    <source>
        <strain evidence="3">AA-2017</strain>
        <tissue evidence="3">Whole larva</tissue>
    </source>
</reference>